<protein>
    <submittedName>
        <fullName evidence="1">Uncharacterized protein</fullName>
    </submittedName>
</protein>
<reference evidence="1 2" key="1">
    <citation type="submission" date="2024-11" db="EMBL/GenBank/DDBJ databases">
        <title>Chromosome-level genome assembly of the freshwater bivalve Anodonta woodiana.</title>
        <authorList>
            <person name="Chen X."/>
        </authorList>
    </citation>
    <scope>NUCLEOTIDE SEQUENCE [LARGE SCALE GENOMIC DNA]</scope>
    <source>
        <strain evidence="1">MN2024</strain>
        <tissue evidence="1">Gills</tissue>
    </source>
</reference>
<organism evidence="1 2">
    <name type="scientific">Sinanodonta woodiana</name>
    <name type="common">Chinese pond mussel</name>
    <name type="synonym">Anodonta woodiana</name>
    <dbReference type="NCBI Taxonomy" id="1069815"/>
    <lineage>
        <taxon>Eukaryota</taxon>
        <taxon>Metazoa</taxon>
        <taxon>Spiralia</taxon>
        <taxon>Lophotrochozoa</taxon>
        <taxon>Mollusca</taxon>
        <taxon>Bivalvia</taxon>
        <taxon>Autobranchia</taxon>
        <taxon>Heteroconchia</taxon>
        <taxon>Palaeoheterodonta</taxon>
        <taxon>Unionida</taxon>
        <taxon>Unionoidea</taxon>
        <taxon>Unionidae</taxon>
        <taxon>Unioninae</taxon>
        <taxon>Sinanodonta</taxon>
    </lineage>
</organism>
<feature type="non-terminal residue" evidence="1">
    <location>
        <position position="1"/>
    </location>
</feature>
<gene>
    <name evidence="1" type="ORF">ACJMK2_016630</name>
</gene>
<evidence type="ECO:0000313" key="1">
    <source>
        <dbReference type="EMBL" id="KAL3853047.1"/>
    </source>
</evidence>
<accession>A0ABD3UV16</accession>
<comment type="caution">
    <text evidence="1">The sequence shown here is derived from an EMBL/GenBank/DDBJ whole genome shotgun (WGS) entry which is preliminary data.</text>
</comment>
<dbReference type="EMBL" id="JBJQND010000015">
    <property type="protein sequence ID" value="KAL3853047.1"/>
    <property type="molecule type" value="Genomic_DNA"/>
</dbReference>
<keyword evidence="2" id="KW-1185">Reference proteome</keyword>
<sequence length="53" mass="6151">NPLQECHVQNENENNVTDGDLEVCNMVDIYLDFVRVKLNKYSVNVHRSTRLSS</sequence>
<dbReference type="Proteomes" id="UP001634394">
    <property type="component" value="Unassembled WGS sequence"/>
</dbReference>
<feature type="non-terminal residue" evidence="1">
    <location>
        <position position="53"/>
    </location>
</feature>
<dbReference type="AlphaFoldDB" id="A0ABD3UV16"/>
<proteinExistence type="predicted"/>
<name>A0ABD3UV16_SINWO</name>
<evidence type="ECO:0000313" key="2">
    <source>
        <dbReference type="Proteomes" id="UP001634394"/>
    </source>
</evidence>